<name>A0A6J4VKS5_9CYAN</name>
<dbReference type="EMBL" id="CADCWO010000163">
    <property type="protein sequence ID" value="CAA9580820.1"/>
    <property type="molecule type" value="Genomic_DNA"/>
</dbReference>
<feature type="non-terminal residue" evidence="1">
    <location>
        <position position="1"/>
    </location>
</feature>
<feature type="non-terminal residue" evidence="1">
    <location>
        <position position="34"/>
    </location>
</feature>
<dbReference type="AlphaFoldDB" id="A0A6J4VKS5"/>
<evidence type="ECO:0000313" key="1">
    <source>
        <dbReference type="EMBL" id="CAA9580820.1"/>
    </source>
</evidence>
<gene>
    <name evidence="1" type="ORF">AVDCRST_MAG81-2897</name>
</gene>
<protein>
    <submittedName>
        <fullName evidence="1">Uncharacterized protein</fullName>
    </submittedName>
</protein>
<organism evidence="1">
    <name type="scientific">uncultured Synechococcales cyanobacterium</name>
    <dbReference type="NCBI Taxonomy" id="1936017"/>
    <lineage>
        <taxon>Bacteria</taxon>
        <taxon>Bacillati</taxon>
        <taxon>Cyanobacteriota</taxon>
        <taxon>Cyanophyceae</taxon>
        <taxon>Synechococcales</taxon>
        <taxon>environmental samples</taxon>
    </lineage>
</organism>
<accession>A0A6J4VKS5</accession>
<reference evidence="1" key="1">
    <citation type="submission" date="2020-02" db="EMBL/GenBank/DDBJ databases">
        <authorList>
            <person name="Meier V. D."/>
        </authorList>
    </citation>
    <scope>NUCLEOTIDE SEQUENCE</scope>
    <source>
        <strain evidence="1">AVDCRST_MAG81</strain>
    </source>
</reference>
<sequence length="34" mass="3962">EFLRMSMIWQWHLSLALNLEDNGVATWSSVLSLI</sequence>
<proteinExistence type="predicted"/>